<protein>
    <submittedName>
        <fullName evidence="1">Uncharacterized protein</fullName>
    </submittedName>
</protein>
<evidence type="ECO:0000313" key="1">
    <source>
        <dbReference type="EMBL" id="KMZ70381.1"/>
    </source>
</evidence>
<accession>A0A0K9PN21</accession>
<dbReference type="EMBL" id="LFYR01000729">
    <property type="protein sequence ID" value="KMZ70381.1"/>
    <property type="molecule type" value="Genomic_DNA"/>
</dbReference>
<sequence length="62" mass="7307">MLCFTIDCFWKKGRPAKSGCTLVRSKNMLLSFSQTVDRQITVCILLFSIYITEEYYHKDSLY</sequence>
<comment type="caution">
    <text evidence="1">The sequence shown here is derived from an EMBL/GenBank/DDBJ whole genome shotgun (WGS) entry which is preliminary data.</text>
</comment>
<dbReference type="AlphaFoldDB" id="A0A0K9PN21"/>
<name>A0A0K9PN21_ZOSMR</name>
<evidence type="ECO:0000313" key="2">
    <source>
        <dbReference type="Proteomes" id="UP000036987"/>
    </source>
</evidence>
<proteinExistence type="predicted"/>
<reference evidence="2" key="1">
    <citation type="journal article" date="2016" name="Nature">
        <title>The genome of the seagrass Zostera marina reveals angiosperm adaptation to the sea.</title>
        <authorList>
            <person name="Olsen J.L."/>
            <person name="Rouze P."/>
            <person name="Verhelst B."/>
            <person name="Lin Y.-C."/>
            <person name="Bayer T."/>
            <person name="Collen J."/>
            <person name="Dattolo E."/>
            <person name="De Paoli E."/>
            <person name="Dittami S."/>
            <person name="Maumus F."/>
            <person name="Michel G."/>
            <person name="Kersting A."/>
            <person name="Lauritano C."/>
            <person name="Lohaus R."/>
            <person name="Toepel M."/>
            <person name="Tonon T."/>
            <person name="Vanneste K."/>
            <person name="Amirebrahimi M."/>
            <person name="Brakel J."/>
            <person name="Bostroem C."/>
            <person name="Chovatia M."/>
            <person name="Grimwood J."/>
            <person name="Jenkins J.W."/>
            <person name="Jueterbock A."/>
            <person name="Mraz A."/>
            <person name="Stam W.T."/>
            <person name="Tice H."/>
            <person name="Bornberg-Bauer E."/>
            <person name="Green P.J."/>
            <person name="Pearson G.A."/>
            <person name="Procaccini G."/>
            <person name="Duarte C.M."/>
            <person name="Schmutz J."/>
            <person name="Reusch T.B.H."/>
            <person name="Van de Peer Y."/>
        </authorList>
    </citation>
    <scope>NUCLEOTIDE SEQUENCE [LARGE SCALE GENOMIC DNA]</scope>
    <source>
        <strain evidence="2">cv. Finnish</strain>
    </source>
</reference>
<dbReference type="Proteomes" id="UP000036987">
    <property type="component" value="Unassembled WGS sequence"/>
</dbReference>
<keyword evidence="2" id="KW-1185">Reference proteome</keyword>
<organism evidence="1 2">
    <name type="scientific">Zostera marina</name>
    <name type="common">Eelgrass</name>
    <dbReference type="NCBI Taxonomy" id="29655"/>
    <lineage>
        <taxon>Eukaryota</taxon>
        <taxon>Viridiplantae</taxon>
        <taxon>Streptophyta</taxon>
        <taxon>Embryophyta</taxon>
        <taxon>Tracheophyta</taxon>
        <taxon>Spermatophyta</taxon>
        <taxon>Magnoliopsida</taxon>
        <taxon>Liliopsida</taxon>
        <taxon>Zosteraceae</taxon>
        <taxon>Zostera</taxon>
    </lineage>
</organism>
<gene>
    <name evidence="1" type="ORF">ZOSMA_1G03640</name>
</gene>